<keyword evidence="1" id="KW-0812">Transmembrane</keyword>
<keyword evidence="1" id="KW-1133">Transmembrane helix</keyword>
<reference evidence="2" key="1">
    <citation type="submission" date="2023-08" db="EMBL/GenBank/DDBJ databases">
        <title>Lactobacillus from the Female Urinary Tract.</title>
        <authorList>
            <person name="Stegman N."/>
            <person name="Jackson B."/>
            <person name="Steiling M."/>
            <person name="Sedano C."/>
            <person name="Wolfe A."/>
            <person name="Putonti C."/>
        </authorList>
    </citation>
    <scope>NUCLEOTIDE SEQUENCE</scope>
    <source>
        <strain evidence="2">UMB5661</strain>
    </source>
</reference>
<evidence type="ECO:0008006" key="4">
    <source>
        <dbReference type="Google" id="ProtNLM"/>
    </source>
</evidence>
<dbReference type="EMBL" id="JAVTXN010000050">
    <property type="protein sequence ID" value="MDT9610183.1"/>
    <property type="molecule type" value="Genomic_DNA"/>
</dbReference>
<protein>
    <recommendedName>
        <fullName evidence="4">PrgI family protein</fullName>
    </recommendedName>
</protein>
<dbReference type="RefSeq" id="WP_118992409.1">
    <property type="nucleotide sequence ID" value="NZ_CP083391.1"/>
</dbReference>
<accession>A0AAW8WQ73</accession>
<evidence type="ECO:0000313" key="2">
    <source>
        <dbReference type="EMBL" id="MDT9610183.1"/>
    </source>
</evidence>
<sequence>MGEGRQVLIVNLSGDQKKVLGYASWTQISITGAGIILGALVFKLIQWICKLSGAGLGSSTTIAGLFFLAVVGPFVYVAFKPVRDKQGDLLYYENKQIMINRRFLTHEIGTYLNLQPPHHPVNRALPYADLDREEEKDL</sequence>
<comment type="caution">
    <text evidence="2">The sequence shown here is derived from an EMBL/GenBank/DDBJ whole genome shotgun (WGS) entry which is preliminary data.</text>
</comment>
<evidence type="ECO:0000313" key="3">
    <source>
        <dbReference type="Proteomes" id="UP001253287"/>
    </source>
</evidence>
<feature type="transmembrane region" description="Helical" evidence="1">
    <location>
        <begin position="20"/>
        <end position="42"/>
    </location>
</feature>
<feature type="transmembrane region" description="Helical" evidence="1">
    <location>
        <begin position="62"/>
        <end position="79"/>
    </location>
</feature>
<proteinExistence type="predicted"/>
<evidence type="ECO:0000256" key="1">
    <source>
        <dbReference type="SAM" id="Phobius"/>
    </source>
</evidence>
<gene>
    <name evidence="2" type="ORF">RON39_08660</name>
</gene>
<organism evidence="2 3">
    <name type="scientific">Lactobacillus crispatus</name>
    <dbReference type="NCBI Taxonomy" id="47770"/>
    <lineage>
        <taxon>Bacteria</taxon>
        <taxon>Bacillati</taxon>
        <taxon>Bacillota</taxon>
        <taxon>Bacilli</taxon>
        <taxon>Lactobacillales</taxon>
        <taxon>Lactobacillaceae</taxon>
        <taxon>Lactobacillus</taxon>
    </lineage>
</organism>
<name>A0AAW8WQ73_9LACO</name>
<dbReference type="Proteomes" id="UP001253287">
    <property type="component" value="Unassembled WGS sequence"/>
</dbReference>
<dbReference type="AlphaFoldDB" id="A0AAW8WQ73"/>
<keyword evidence="1" id="KW-0472">Membrane</keyword>